<keyword evidence="3" id="KW-1185">Reference proteome</keyword>
<evidence type="ECO:0000256" key="1">
    <source>
        <dbReference type="SAM" id="MobiDB-lite"/>
    </source>
</evidence>
<proteinExistence type="predicted"/>
<protein>
    <submittedName>
        <fullName evidence="2">Uncharacterized protein</fullName>
    </submittedName>
</protein>
<sequence>MSADAALMSRSMVSGRAIRQRIAALDPVQDNEEITHLSLEVRYGDAVFAHAAYTVAFARQMAIPSIARIVHRTGTGDMMHDVRRRNDDTLLFFGEILRQGHSSAHGRSVIDRMEAIHSRFGITDADKLYTLASLALEPDRIAGQLGLDIFSESERIARFHFWRAVGEYMGLDVPTTRDEFLSWTLDYEAGYEYTDGGRAVVDQLFVDWRSRWFPRPVAGLADPVLLALFDSRLRRMHHLPDPGASATRSVARIVRAQLALQAARPHRPHRSWSDHFGTRHPRPLDVPTLGHRTRSGAAGRIRTAIGARG</sequence>
<gene>
    <name evidence="2" type="ORF">GS4_28_01040</name>
</gene>
<dbReference type="EMBL" id="BANX01000028">
    <property type="protein sequence ID" value="GAC69856.1"/>
    <property type="molecule type" value="Genomic_DNA"/>
</dbReference>
<name>M0QNN0_9ACTN</name>
<dbReference type="Proteomes" id="UP000011666">
    <property type="component" value="Unassembled WGS sequence"/>
</dbReference>
<dbReference type="OrthoDB" id="9812943at2"/>
<accession>M0QNN0</accession>
<reference evidence="2 3" key="1">
    <citation type="submission" date="2013-01" db="EMBL/GenBank/DDBJ databases">
        <title>Whole genome shotgun sequence of Gordonia soli NBRC 108243.</title>
        <authorList>
            <person name="Isaki-Nakamura S."/>
            <person name="Hosoyama A."/>
            <person name="Tsuchikane K."/>
            <person name="Ando Y."/>
            <person name="Baba S."/>
            <person name="Ohji S."/>
            <person name="Hamada M."/>
            <person name="Tamura T."/>
            <person name="Yamazoe A."/>
            <person name="Yamazaki S."/>
            <person name="Fujita N."/>
        </authorList>
    </citation>
    <scope>NUCLEOTIDE SEQUENCE [LARGE SCALE GENOMIC DNA]</scope>
    <source>
        <strain evidence="2 3">NBRC 108243</strain>
    </source>
</reference>
<evidence type="ECO:0000313" key="2">
    <source>
        <dbReference type="EMBL" id="GAC69856.1"/>
    </source>
</evidence>
<feature type="region of interest" description="Disordered" evidence="1">
    <location>
        <begin position="268"/>
        <end position="297"/>
    </location>
</feature>
<dbReference type="PANTHER" id="PTHR36124:SF1">
    <property type="entry name" value="ER-BOUND OXYGENASE MPAB_MPAB'_RUBBER OXYGENASE CATALYTIC DOMAIN-CONTAINING PROTEIN"/>
    <property type="match status" value="1"/>
</dbReference>
<evidence type="ECO:0000313" key="3">
    <source>
        <dbReference type="Proteomes" id="UP000011666"/>
    </source>
</evidence>
<dbReference type="InterPro" id="IPR046366">
    <property type="entry name" value="MPAB"/>
</dbReference>
<comment type="caution">
    <text evidence="2">The sequence shown here is derived from an EMBL/GenBank/DDBJ whole genome shotgun (WGS) entry which is preliminary data.</text>
</comment>
<dbReference type="PANTHER" id="PTHR36124">
    <property type="match status" value="1"/>
</dbReference>
<dbReference type="RefSeq" id="WP_007623316.1">
    <property type="nucleotide sequence ID" value="NZ_BANX01000028.1"/>
</dbReference>
<organism evidence="2 3">
    <name type="scientific">Gordonia soli NBRC 108243</name>
    <dbReference type="NCBI Taxonomy" id="1223545"/>
    <lineage>
        <taxon>Bacteria</taxon>
        <taxon>Bacillati</taxon>
        <taxon>Actinomycetota</taxon>
        <taxon>Actinomycetes</taxon>
        <taxon>Mycobacteriales</taxon>
        <taxon>Gordoniaceae</taxon>
        <taxon>Gordonia</taxon>
    </lineage>
</organism>
<dbReference type="STRING" id="1223545.GS4_28_01040"/>
<dbReference type="AlphaFoldDB" id="M0QNN0"/>
<dbReference type="eggNOG" id="COG3662">
    <property type="taxonomic scope" value="Bacteria"/>
</dbReference>
<dbReference type="GO" id="GO:0016491">
    <property type="term" value="F:oxidoreductase activity"/>
    <property type="evidence" value="ECO:0007669"/>
    <property type="project" value="InterPro"/>
</dbReference>